<dbReference type="STRING" id="400772.RR49_00372"/>
<dbReference type="EMBL" id="JYIY01000052">
    <property type="protein sequence ID" value="KJL40869.1"/>
    <property type="molecule type" value="Genomic_DNA"/>
</dbReference>
<gene>
    <name evidence="1" type="ORF">RR49_00372</name>
</gene>
<name>A0A0F0LZ67_9MICO</name>
<dbReference type="PATRIC" id="fig|400772.4.peg.403"/>
<proteinExistence type="predicted"/>
<dbReference type="RefSeq" id="WP_045246214.1">
    <property type="nucleotide sequence ID" value="NZ_JYIY01000052.1"/>
</dbReference>
<dbReference type="AlphaFoldDB" id="A0A0F0LZ67"/>
<evidence type="ECO:0000313" key="1">
    <source>
        <dbReference type="EMBL" id="KJL40869.1"/>
    </source>
</evidence>
<comment type="caution">
    <text evidence="1">The sequence shown here is derived from an EMBL/GenBank/DDBJ whole genome shotgun (WGS) entry which is preliminary data.</text>
</comment>
<sequence length="78" mass="8786">MSKITLTRLAELRIGDRLISHGGRAYRTPLRVTDELGPIEFGSPVIGVRVESPNPSSGIEWVLYPSQMDGRQMEVERY</sequence>
<protein>
    <submittedName>
        <fullName evidence="1">Uncharacterized protein</fullName>
    </submittedName>
</protein>
<dbReference type="OrthoDB" id="4966498at2"/>
<reference evidence="1 2" key="1">
    <citation type="submission" date="2015-02" db="EMBL/GenBank/DDBJ databases">
        <title>Draft genome sequences of ten Microbacterium spp. with emphasis on heavy metal contaminated environments.</title>
        <authorList>
            <person name="Corretto E."/>
        </authorList>
    </citation>
    <scope>NUCLEOTIDE SEQUENCE [LARGE SCALE GENOMIC DNA]</scope>
    <source>
        <strain evidence="1 2">DSM 18659</strain>
    </source>
</reference>
<accession>A0A0F0LZ67</accession>
<keyword evidence="2" id="KW-1185">Reference proteome</keyword>
<organism evidence="1 2">
    <name type="scientific">Microbacterium ginsengisoli</name>
    <dbReference type="NCBI Taxonomy" id="400772"/>
    <lineage>
        <taxon>Bacteria</taxon>
        <taxon>Bacillati</taxon>
        <taxon>Actinomycetota</taxon>
        <taxon>Actinomycetes</taxon>
        <taxon>Micrococcales</taxon>
        <taxon>Microbacteriaceae</taxon>
        <taxon>Microbacterium</taxon>
    </lineage>
</organism>
<evidence type="ECO:0000313" key="2">
    <source>
        <dbReference type="Proteomes" id="UP000033451"/>
    </source>
</evidence>
<dbReference type="Proteomes" id="UP000033451">
    <property type="component" value="Unassembled WGS sequence"/>
</dbReference>